<feature type="compositionally biased region" description="Basic and acidic residues" evidence="1">
    <location>
        <begin position="260"/>
        <end position="269"/>
    </location>
</feature>
<dbReference type="EMBL" id="JBICBT010000613">
    <property type="protein sequence ID" value="KAL3107610.1"/>
    <property type="molecule type" value="Genomic_DNA"/>
</dbReference>
<evidence type="ECO:0000256" key="1">
    <source>
        <dbReference type="SAM" id="MobiDB-lite"/>
    </source>
</evidence>
<feature type="region of interest" description="Disordered" evidence="1">
    <location>
        <begin position="184"/>
        <end position="269"/>
    </location>
</feature>
<evidence type="ECO:0000313" key="3">
    <source>
        <dbReference type="Proteomes" id="UP001620626"/>
    </source>
</evidence>
<name>A0ABD2KXD7_9BILA</name>
<gene>
    <name evidence="2" type="ORF">niasHT_016467</name>
</gene>
<dbReference type="Proteomes" id="UP001620626">
    <property type="component" value="Unassembled WGS sequence"/>
</dbReference>
<reference evidence="2 3" key="1">
    <citation type="submission" date="2024-10" db="EMBL/GenBank/DDBJ databases">
        <authorList>
            <person name="Kim D."/>
        </authorList>
    </citation>
    <scope>NUCLEOTIDE SEQUENCE [LARGE SCALE GENOMIC DNA]</scope>
    <source>
        <strain evidence="2">BH-2024</strain>
    </source>
</reference>
<comment type="caution">
    <text evidence="2">The sequence shown here is derived from an EMBL/GenBank/DDBJ whole genome shotgun (WGS) entry which is preliminary data.</text>
</comment>
<protein>
    <submittedName>
        <fullName evidence="2">Uncharacterized protein</fullName>
    </submittedName>
</protein>
<evidence type="ECO:0000313" key="2">
    <source>
        <dbReference type="EMBL" id="KAL3107610.1"/>
    </source>
</evidence>
<organism evidence="2 3">
    <name type="scientific">Heterodera trifolii</name>
    <dbReference type="NCBI Taxonomy" id="157864"/>
    <lineage>
        <taxon>Eukaryota</taxon>
        <taxon>Metazoa</taxon>
        <taxon>Ecdysozoa</taxon>
        <taxon>Nematoda</taxon>
        <taxon>Chromadorea</taxon>
        <taxon>Rhabditida</taxon>
        <taxon>Tylenchina</taxon>
        <taxon>Tylenchomorpha</taxon>
        <taxon>Tylenchoidea</taxon>
        <taxon>Heteroderidae</taxon>
        <taxon>Heteroderinae</taxon>
        <taxon>Heterodera</taxon>
    </lineage>
</organism>
<dbReference type="AlphaFoldDB" id="A0ABD2KXD7"/>
<sequence length="327" mass="38533">MTFRITEDYEPQTDDEEIMVKVLKQCHEYFLKERFMVNFKEIMNNFVGVIMRIGFTNLHKFLESELETKPNDFWNSIKKDIDEISSCFASDVKSEIWEPVNEKSGNQKMKQLSSSSSSSSWYEKQNQQEFLALEKNDILKEKPLRGELMLQAERVGAALLYTLIHMKMRLLFDRKQVKKGINISKTNISKTPAKVKSKMRKQLKRMQKTVMERINSLKSNSSINGDYSDNDDDNNSNNNDDDEEDDDDKEKPSTNRKNQKNNDNEKGGIDKNVFLHKWVTDVENAFRKRFYHEKDQFLEALEKKIPGRDFGNVKKCVEEWENIVYLM</sequence>
<accession>A0ABD2KXD7</accession>
<proteinExistence type="predicted"/>
<keyword evidence="3" id="KW-1185">Reference proteome</keyword>
<feature type="compositionally biased region" description="Acidic residues" evidence="1">
    <location>
        <begin position="228"/>
        <end position="248"/>
    </location>
</feature>
<feature type="compositionally biased region" description="Basic residues" evidence="1">
    <location>
        <begin position="193"/>
        <end position="207"/>
    </location>
</feature>